<feature type="transmembrane region" description="Helical" evidence="7">
    <location>
        <begin position="294"/>
        <end position="314"/>
    </location>
</feature>
<evidence type="ECO:0000256" key="2">
    <source>
        <dbReference type="ARBA" id="ARBA00005241"/>
    </source>
</evidence>
<dbReference type="SUPFAM" id="SSF103473">
    <property type="entry name" value="MFS general substrate transporter"/>
    <property type="match status" value="1"/>
</dbReference>
<feature type="transmembrane region" description="Helical" evidence="7">
    <location>
        <begin position="114"/>
        <end position="132"/>
    </location>
</feature>
<reference evidence="10" key="1">
    <citation type="submission" date="2020-01" db="EMBL/GenBank/DDBJ databases">
        <title>Draft genome sequence of the Termite Coptotermes fromosanus.</title>
        <authorList>
            <person name="Itakura S."/>
            <person name="Yosikawa Y."/>
            <person name="Umezawa K."/>
        </authorList>
    </citation>
    <scope>NUCLEOTIDE SEQUENCE [LARGE SCALE GENOMIC DNA]</scope>
</reference>
<keyword evidence="4 7" id="KW-1133">Transmembrane helix</keyword>
<feature type="transmembrane region" description="Helical" evidence="7">
    <location>
        <begin position="412"/>
        <end position="430"/>
    </location>
</feature>
<dbReference type="Proteomes" id="UP000502823">
    <property type="component" value="Unassembled WGS sequence"/>
</dbReference>
<dbReference type="GO" id="GO:0016020">
    <property type="term" value="C:membrane"/>
    <property type="evidence" value="ECO:0007669"/>
    <property type="project" value="UniProtKB-SubCell"/>
</dbReference>
<feature type="domain" description="Major facilitator superfamily associated" evidence="8">
    <location>
        <begin position="57"/>
        <end position="528"/>
    </location>
</feature>
<comment type="similarity">
    <text evidence="2">Belongs to the major facilitator superfamily. MFSD6 family.</text>
</comment>
<dbReference type="InterPro" id="IPR024989">
    <property type="entry name" value="MFS_assoc_dom"/>
</dbReference>
<feature type="region of interest" description="Disordered" evidence="6">
    <location>
        <begin position="571"/>
        <end position="592"/>
    </location>
</feature>
<gene>
    <name evidence="9" type="ORF">Cfor_08319</name>
</gene>
<evidence type="ECO:0000313" key="9">
    <source>
        <dbReference type="EMBL" id="GFG39366.1"/>
    </source>
</evidence>
<dbReference type="FunCoup" id="A0A6L2Q3R0">
    <property type="interactions" value="35"/>
</dbReference>
<feature type="transmembrane region" description="Helical" evidence="7">
    <location>
        <begin position="367"/>
        <end position="392"/>
    </location>
</feature>
<evidence type="ECO:0000313" key="10">
    <source>
        <dbReference type="Proteomes" id="UP000502823"/>
    </source>
</evidence>
<evidence type="ECO:0000256" key="7">
    <source>
        <dbReference type="SAM" id="Phobius"/>
    </source>
</evidence>
<evidence type="ECO:0000256" key="5">
    <source>
        <dbReference type="ARBA" id="ARBA00023136"/>
    </source>
</evidence>
<organism evidence="9 10">
    <name type="scientific">Coptotermes formosanus</name>
    <name type="common">Formosan subterranean termite</name>
    <dbReference type="NCBI Taxonomy" id="36987"/>
    <lineage>
        <taxon>Eukaryota</taxon>
        <taxon>Metazoa</taxon>
        <taxon>Ecdysozoa</taxon>
        <taxon>Arthropoda</taxon>
        <taxon>Hexapoda</taxon>
        <taxon>Insecta</taxon>
        <taxon>Pterygota</taxon>
        <taxon>Neoptera</taxon>
        <taxon>Polyneoptera</taxon>
        <taxon>Dictyoptera</taxon>
        <taxon>Blattodea</taxon>
        <taxon>Blattoidea</taxon>
        <taxon>Termitoidae</taxon>
        <taxon>Rhinotermitidae</taxon>
        <taxon>Coptotermes</taxon>
    </lineage>
</organism>
<sequence length="592" mass="64962">MWDKWAWTYKPPKSWSAREACCGRAYCGYGASCTIQQIIDRLTTYSQGKFQDMCTILFAAVGPILPFLNVFGKQLGVSEVVMGIITAVLPVLFLVAKPVFGLIVDHFQEQRKSIFMGLLGAMSMCYMLLYFIPQPEGPFITDKTFYHLPGIQCDQLDVCQSWELSEAAECGHYKRVICGWTCGAPKNETHLHALLKTSPITNTTGGNVTACILGNISSFICDLNENSSQCELSCVLHETEMEKDCLYGTPAFWGFVLLMSLGTIGFNVANSISDAICFDVLGGGGQMKYGHQRVWGTIGFGITALLAGSAIDWWSAGSAKKDYTPAFIVVFIFASIDLICCTRLRLPPIPHSENILQDVGKLLKHKHIVVFLIFATLAGVIDSFIVYFLFWYLEDLAQVTGDMDNIKLLEGITVAVETLVGEVIFFMLSGKILKKLGYGHSLTLCFLAYGIRFGLISLIPSPWWVLPVELFMQGPTYAMCYTTIVAYASAVTPPGTSATMQGLVAGMDDGFGYAMGSLIGGLLYHEVEGKVALRIFCTMSLVCCVMHFVLYECSLKHTMLPTGCSSEPDYKPPLDAAEATQVATSSEQDQHS</sequence>
<dbReference type="InterPro" id="IPR036259">
    <property type="entry name" value="MFS_trans_sf"/>
</dbReference>
<dbReference type="InterPro" id="IPR051717">
    <property type="entry name" value="MFS_MFSD6"/>
</dbReference>
<keyword evidence="3 7" id="KW-0812">Transmembrane</keyword>
<comment type="subcellular location">
    <subcellularLocation>
        <location evidence="1">Membrane</location>
        <topology evidence="1">Multi-pass membrane protein</topology>
    </subcellularLocation>
</comment>
<dbReference type="Pfam" id="PF12832">
    <property type="entry name" value="MFS_1_like"/>
    <property type="match status" value="1"/>
</dbReference>
<dbReference type="PANTHER" id="PTHR16172">
    <property type="entry name" value="MAJOR FACILITATOR SUPERFAMILY DOMAIN-CONTAINING PROTEIN 6-LIKE"/>
    <property type="match status" value="1"/>
</dbReference>
<feature type="transmembrane region" description="Helical" evidence="7">
    <location>
        <begin position="80"/>
        <end position="102"/>
    </location>
</feature>
<evidence type="ECO:0000256" key="3">
    <source>
        <dbReference type="ARBA" id="ARBA00022692"/>
    </source>
</evidence>
<feature type="transmembrane region" description="Helical" evidence="7">
    <location>
        <begin position="326"/>
        <end position="346"/>
    </location>
</feature>
<keyword evidence="5 7" id="KW-0472">Membrane</keyword>
<feature type="transmembrane region" description="Helical" evidence="7">
    <location>
        <begin position="251"/>
        <end position="273"/>
    </location>
</feature>
<feature type="transmembrane region" description="Helical" evidence="7">
    <location>
        <begin position="50"/>
        <end position="68"/>
    </location>
</feature>
<feature type="transmembrane region" description="Helical" evidence="7">
    <location>
        <begin position="442"/>
        <end position="465"/>
    </location>
</feature>
<evidence type="ECO:0000259" key="8">
    <source>
        <dbReference type="Pfam" id="PF12832"/>
    </source>
</evidence>
<feature type="compositionally biased region" description="Polar residues" evidence="6">
    <location>
        <begin position="581"/>
        <end position="592"/>
    </location>
</feature>
<evidence type="ECO:0000256" key="4">
    <source>
        <dbReference type="ARBA" id="ARBA00022989"/>
    </source>
</evidence>
<comment type="caution">
    <text evidence="9">The sequence shown here is derived from an EMBL/GenBank/DDBJ whole genome shotgun (WGS) entry which is preliminary data.</text>
</comment>
<name>A0A6L2Q3R0_COPFO</name>
<feature type="transmembrane region" description="Helical" evidence="7">
    <location>
        <begin position="531"/>
        <end position="551"/>
    </location>
</feature>
<proteinExistence type="inferred from homology"/>
<dbReference type="CDD" id="cd17335">
    <property type="entry name" value="MFS_MFSD6"/>
    <property type="match status" value="1"/>
</dbReference>
<keyword evidence="10" id="KW-1185">Reference proteome</keyword>
<evidence type="ECO:0000256" key="1">
    <source>
        <dbReference type="ARBA" id="ARBA00004141"/>
    </source>
</evidence>
<dbReference type="Gene3D" id="1.20.1250.20">
    <property type="entry name" value="MFS general substrate transporter like domains"/>
    <property type="match status" value="3"/>
</dbReference>
<evidence type="ECO:0000256" key="6">
    <source>
        <dbReference type="SAM" id="MobiDB-lite"/>
    </source>
</evidence>
<accession>A0A6L2Q3R0</accession>
<dbReference type="OrthoDB" id="10029266at2759"/>
<dbReference type="InParanoid" id="A0A6L2Q3R0"/>
<dbReference type="PANTHER" id="PTHR16172:SF37">
    <property type="entry name" value="RE36877P"/>
    <property type="match status" value="1"/>
</dbReference>
<dbReference type="AlphaFoldDB" id="A0A6L2Q3R0"/>
<dbReference type="EMBL" id="BLKM01000898">
    <property type="protein sequence ID" value="GFG39366.1"/>
    <property type="molecule type" value="Genomic_DNA"/>
</dbReference>
<protein>
    <recommendedName>
        <fullName evidence="8">Major facilitator superfamily associated domain-containing protein</fullName>
    </recommendedName>
</protein>